<evidence type="ECO:0000256" key="1">
    <source>
        <dbReference type="SAM" id="MobiDB-lite"/>
    </source>
</evidence>
<feature type="compositionally biased region" description="Polar residues" evidence="1">
    <location>
        <begin position="1852"/>
        <end position="1863"/>
    </location>
</feature>
<dbReference type="Gene3D" id="2.130.10.10">
    <property type="entry name" value="YVTN repeat-like/Quinoprotein amine dehydrogenase"/>
    <property type="match status" value="1"/>
</dbReference>
<feature type="compositionally biased region" description="Polar residues" evidence="1">
    <location>
        <begin position="527"/>
        <end position="567"/>
    </location>
</feature>
<dbReference type="PANTHER" id="PTHR23193:SF46">
    <property type="entry name" value="NUCLEAR PORE COMPLEX PROTEIN NUP214"/>
    <property type="match status" value="1"/>
</dbReference>
<dbReference type="InterPro" id="IPR001680">
    <property type="entry name" value="WD40_rpt"/>
</dbReference>
<dbReference type="SUPFAM" id="SSF117289">
    <property type="entry name" value="Nucleoporin domain"/>
    <property type="match status" value="1"/>
</dbReference>
<sequence>MEQEFGPPERQVSEDVFRFKQLCKIKIFDNNVETLAPKDVVHLVAVSNKYGLTFVGVDSGFKVIKTSELSKLDIEQGSITTVSAVPVVRKVKLAVMPCHISLSADSLTLSVCFNDNTNTVVNCYDVRAFVNMAKDPLPFCSEILIPGNTAPLLDLKWNPDVAHASMFAACCNKGTLSLWDISNSTAAQLHCLDSDNGISAICWSPKGKQIVCGTLAGKLVQYSKTLEKKREISEPSVFDNNVVIQVVSVLWLSTYSFMTAYSVVGTTDQPSVVIVNAPKTGAVVYTNLEDVCYGSGEDRNQVYYFLNIPEWNLVLTAQGNALEVVVMGKQDVEPEWERWSLEDAARIEMPLANNEDTYPMGLALDLTSQQELVINDSLTLPPAPIFLVLTTEGLLCPYYVINRSKDIQSIVNPPEVLTYAGERLPSGMPKVTQPVVPASQQTTSTTDTTANQSALFHTPRGNLLSRFENETTPKVESMPTTTAPATTGFSFTPKLTSTTSTTSGTAATSAFTFSLSQTTKPTLFGGTPTSEQPQTTKPTLFGGTPTSEQPQTTKPTLFGGTPTSEQPPTIKPSVVTTAATTTSGAASSLFGTTPSFGQPQTTTPIAAPTTNSSNGAPTLFSSTGLFSQSQLAKPSAITTAATSSSGATPSLFTPNIFGQAATGAEQGAAKTVSSASSFTFGSQTQTSSFFTSPGGTAFGVKSDSNALTTTTPTTVAQAFSFAQSGTGALTSGLGFIVPGSTGNSAFSVAPGASASTGIFGSLVKDQSAATSTLTPQQQHQQHQQPAATAATSAAKTATSVGTTLPSKPMTGIFGGATLPTQPAGAPPPSAFGASVAGMKPAVFGTATSASTKPIATTTTATTASKPLLFGTATTASTKPTVLPTTAASVTTGPIATLSTTVTSRPTTFGNQPPEVISTKPNSVLPIATTTAPQAAPVKSTASSALPTPAVPAAVSGIAAIIGDEMLRFQRELDELKRKKIDISCLGTEQEKRELLRGKEDLADFHAEITDCVQSQNDDINELKSLTLNAAAQIEEGKVRSLRHSDPHYRQMLRSRSLDSTSSNKLKEIRGLYHYIENSIHDVNVVLDEQWKINQDKLHGCRRLQTPTTDYIFRAVSNNHNLILDQTRCLKELKEQLQRIKIYNTTSKWNGSATQRESELSSLADSLRDTSISIKSPPRSQTTPVSAKRQAQLRDMLSKRQVTPTRSTHPGHFSIISPHYLRTPSTPSEAASTDEISEDDSEHNQRNIGFSSFAYPVPDNTSTPIRIDEPRGKETKPVIVSQRLPAVVIPADTVKTQPITQPMKPAFSVPKTTVTTRPAAPVSMTGTNFTAFQPPQMSLAASGISAMSTPLVKTVPKPPLPVEPASTVPIAGFTHSGGGTVSWGASPDINKSIKPGISPAGLAALNRSASGPVQINEQSVPKTVPPPVVNIKNIDTKKTSANTTIAVVDSTKVNEGTVKVVTEVLAEIAATSGKKRVSATSAQIIPSSAAAPITSTTTGTAPTIVSSTTTTSSGTSAVSFSFVPPKSTTTTFGSRTQLPNPSVSSSTVISGLKTSGSGFTFTPSIGSTSFSFGTTVSSAKQDDKNAKLQKDTIGTSSVEVENITPPKTPPVTAPQNKTATPGAFFFVGQPDSTAGSGIAEVSTTTPAVTAATGSILSGKPVTAFGKPPTATVTTTSSAVTAAPSTNTAVPETVAATPIVVPTQPSSLTAVQPSSTISAEPPIALPTQPSSLTAVQPSTTTSTATPIVVPTQPSSTTAVQPSSTTTTPTPDASDAAAKKTIFGNVLSTPSTTPEVTSTVTTEVASTSLFGTSTTTKSTNVSIAGLLGKPTPATMTSIVGQSTTTSTGTVPFGQPPTSTGTVPFSQSTTTAPVTNVFGQAVPTTAAKADGGVFGQTTTPTIFGTSTLGKPTTSLATTTTTTTAASTAPTLFGSSFGQTTTSVASTTTTAASTAPSLFGSSFGQTTTSVASTTTTAASTAPSLFGSSFGQTTTSVASTTTAASTAPSGFGQSFFGNSTPSASTASSGLFSQSASGTSTFGQSSTSGSLFSQPTTAASSFGQTGFGRPVTTTTAAAATTTSSSGVSFFGSDGGGLFGGLGGKPSADAANKNPFGSAPTTGFSTTPQSLFGSQGAKEFNTGGFSVGSSGFSGGGGVAAAGFVGFSTGQQSPGTTTGASGFGAAPAFGGSSQFGAAPAFGSAFGATPSFGGGATFGAAASPPSVFGEKSSTVTGGFASLASDNSPTFGALAQSQNTSPTFGSIAAVSPNTPTFGSQGAQASGFGSFASPGFSGSGAFGGSPAFGGQQQQQASFTSRRL</sequence>
<feature type="compositionally biased region" description="Polar residues" evidence="1">
    <location>
        <begin position="1725"/>
        <end position="1743"/>
    </location>
</feature>
<dbReference type="PANTHER" id="PTHR23193">
    <property type="entry name" value="NUCLEAR PORE COMPLEX PROTEIN NUP"/>
    <property type="match status" value="1"/>
</dbReference>
<dbReference type="InterPro" id="IPR015943">
    <property type="entry name" value="WD40/YVTN_repeat-like_dom_sf"/>
</dbReference>
<evidence type="ECO:0000313" key="3">
    <source>
        <dbReference type="RefSeq" id="XP_006811349.1"/>
    </source>
</evidence>
<name>A0ABM0LUA8_SACKO</name>
<feature type="compositionally biased region" description="Low complexity" evidence="1">
    <location>
        <begin position="1748"/>
        <end position="1772"/>
    </location>
</feature>
<feature type="region of interest" description="Disordered" evidence="1">
    <location>
        <begin position="1838"/>
        <end position="1863"/>
    </location>
</feature>
<dbReference type="Proteomes" id="UP000694865">
    <property type="component" value="Unplaced"/>
</dbReference>
<dbReference type="SMART" id="SM00320">
    <property type="entry name" value="WD40"/>
    <property type="match status" value="2"/>
</dbReference>
<reference evidence="3" key="1">
    <citation type="submission" date="2025-08" db="UniProtKB">
        <authorList>
            <consortium name="RefSeq"/>
        </authorList>
    </citation>
    <scope>IDENTIFICATION</scope>
    <source>
        <tissue evidence="3">Testes</tissue>
    </source>
</reference>
<proteinExistence type="predicted"/>
<dbReference type="InterPro" id="IPR026054">
    <property type="entry name" value="Nucleoporin"/>
</dbReference>
<dbReference type="GeneID" id="100378499"/>
<feature type="compositionally biased region" description="Polar residues" evidence="1">
    <location>
        <begin position="2111"/>
        <end position="2125"/>
    </location>
</feature>
<feature type="region of interest" description="Disordered" evidence="1">
    <location>
        <begin position="1168"/>
        <end position="1242"/>
    </location>
</feature>
<feature type="region of interest" description="Disordered" evidence="1">
    <location>
        <begin position="2290"/>
        <end position="2311"/>
    </location>
</feature>
<keyword evidence="2" id="KW-1185">Reference proteome</keyword>
<protein>
    <submittedName>
        <fullName evidence="3">Nuclear pore complex protein Nup214-like</fullName>
    </submittedName>
</protein>
<dbReference type="RefSeq" id="XP_006811349.1">
    <property type="nucleotide sequence ID" value="XM_006811286.1"/>
</dbReference>
<feature type="region of interest" description="Disordered" evidence="1">
    <location>
        <begin position="523"/>
        <end position="571"/>
    </location>
</feature>
<organism evidence="2 3">
    <name type="scientific">Saccoglossus kowalevskii</name>
    <name type="common">Acorn worm</name>
    <dbReference type="NCBI Taxonomy" id="10224"/>
    <lineage>
        <taxon>Eukaryota</taxon>
        <taxon>Metazoa</taxon>
        <taxon>Hemichordata</taxon>
        <taxon>Enteropneusta</taxon>
        <taxon>Harrimaniidae</taxon>
        <taxon>Saccoglossus</taxon>
    </lineage>
</organism>
<feature type="compositionally biased region" description="Low complexity" evidence="1">
    <location>
        <begin position="1838"/>
        <end position="1847"/>
    </location>
</feature>
<feature type="compositionally biased region" description="Low complexity" evidence="1">
    <location>
        <begin position="770"/>
        <end position="798"/>
    </location>
</feature>
<accession>A0ABM0LUA8</accession>
<feature type="compositionally biased region" description="Low complexity" evidence="1">
    <location>
        <begin position="2296"/>
        <end position="2311"/>
    </location>
</feature>
<feature type="region of interest" description="Disordered" evidence="1">
    <location>
        <begin position="1249"/>
        <end position="1268"/>
    </location>
</feature>
<evidence type="ECO:0000313" key="2">
    <source>
        <dbReference type="Proteomes" id="UP000694865"/>
    </source>
</evidence>
<feature type="region of interest" description="Disordered" evidence="1">
    <location>
        <begin position="769"/>
        <end position="829"/>
    </location>
</feature>
<feature type="region of interest" description="Disordered" evidence="1">
    <location>
        <begin position="1704"/>
        <end position="1772"/>
    </location>
</feature>
<feature type="region of interest" description="Disordered" evidence="1">
    <location>
        <begin position="2102"/>
        <end position="2127"/>
    </location>
</feature>
<feature type="compositionally biased region" description="Polar residues" evidence="1">
    <location>
        <begin position="1704"/>
        <end position="1716"/>
    </location>
</feature>
<feature type="compositionally biased region" description="Polar residues" evidence="1">
    <location>
        <begin position="1168"/>
        <end position="1184"/>
    </location>
</feature>
<gene>
    <name evidence="3" type="primary">LOC100378499</name>
</gene>